<dbReference type="PANTHER" id="PTHR46181">
    <property type="entry name" value="MITOCHONDRIAL GLYCINE TRANSPORTER"/>
    <property type="match status" value="1"/>
</dbReference>
<dbReference type="GO" id="GO:0016020">
    <property type="term" value="C:membrane"/>
    <property type="evidence" value="ECO:0007669"/>
    <property type="project" value="UniProtKB-SubCell"/>
</dbReference>
<evidence type="ECO:0000256" key="4">
    <source>
        <dbReference type="ARBA" id="ARBA00022737"/>
    </source>
</evidence>
<evidence type="ECO:0000313" key="8">
    <source>
        <dbReference type="EMBL" id="OMJ90363.1"/>
    </source>
</evidence>
<gene>
    <name evidence="8" type="ORF">SteCoe_7278</name>
</gene>
<keyword evidence="9" id="KW-1185">Reference proteome</keyword>
<feature type="repeat" description="Solcar" evidence="6">
    <location>
        <begin position="2"/>
        <end position="82"/>
    </location>
</feature>
<evidence type="ECO:0008006" key="10">
    <source>
        <dbReference type="Google" id="ProtNLM"/>
    </source>
</evidence>
<evidence type="ECO:0000256" key="2">
    <source>
        <dbReference type="ARBA" id="ARBA00022448"/>
    </source>
</evidence>
<feature type="repeat" description="Solcar" evidence="6">
    <location>
        <begin position="183"/>
        <end position="273"/>
    </location>
</feature>
<feature type="repeat" description="Solcar" evidence="6">
    <location>
        <begin position="88"/>
        <end position="173"/>
    </location>
</feature>
<evidence type="ECO:0000313" key="9">
    <source>
        <dbReference type="Proteomes" id="UP000187209"/>
    </source>
</evidence>
<dbReference type="PROSITE" id="PS50920">
    <property type="entry name" value="SOLCAR"/>
    <property type="match status" value="3"/>
</dbReference>
<evidence type="ECO:0000256" key="3">
    <source>
        <dbReference type="ARBA" id="ARBA00022692"/>
    </source>
</evidence>
<dbReference type="GO" id="GO:0015187">
    <property type="term" value="F:glycine transmembrane transporter activity"/>
    <property type="evidence" value="ECO:0007669"/>
    <property type="project" value="TreeGrafter"/>
</dbReference>
<organism evidence="8 9">
    <name type="scientific">Stentor coeruleus</name>
    <dbReference type="NCBI Taxonomy" id="5963"/>
    <lineage>
        <taxon>Eukaryota</taxon>
        <taxon>Sar</taxon>
        <taxon>Alveolata</taxon>
        <taxon>Ciliophora</taxon>
        <taxon>Postciliodesmatophora</taxon>
        <taxon>Heterotrichea</taxon>
        <taxon>Heterotrichida</taxon>
        <taxon>Stentoridae</taxon>
        <taxon>Stentor</taxon>
    </lineage>
</organism>
<comment type="similarity">
    <text evidence="7">Belongs to the mitochondrial carrier (TC 2.A.29) family.</text>
</comment>
<dbReference type="InterPro" id="IPR023395">
    <property type="entry name" value="MCP_dom_sf"/>
</dbReference>
<keyword evidence="5 6" id="KW-0472">Membrane</keyword>
<protein>
    <recommendedName>
        <fullName evidence="10">Mitochondrial carrier protein</fullName>
    </recommendedName>
</protein>
<accession>A0A1R2CMW7</accession>
<dbReference type="Pfam" id="PF00153">
    <property type="entry name" value="Mito_carr"/>
    <property type="match status" value="3"/>
</dbReference>
<evidence type="ECO:0000256" key="1">
    <source>
        <dbReference type="ARBA" id="ARBA00004141"/>
    </source>
</evidence>
<name>A0A1R2CMW7_9CILI</name>
<keyword evidence="2 7" id="KW-0813">Transport</keyword>
<dbReference type="InterPro" id="IPR002067">
    <property type="entry name" value="MCP"/>
</dbReference>
<sequence length="278" mass="31017">MDNIFFRGSISGIITSTLIQPLDVIKTNILTINKNFSISQSISFVKQQYGISGFWRGLRPACYKGFIGSGISFYYLETLKSLIPTSNIGFTSNSLIAMISRGLTIVSLSPLSIIKVRMEAPHGSGYQSVSEGIFRIYTEEGIKGYYRGLTSCLLRDLPFAGLAYGFYELFSSIFSSMSGSDQPSMKNRTMAGMSAGFTATLLTQPFDIIKTRQQFCHVATHDEHRYKNIFDALIKIYQNEGINGFTVGLKIRLIERSSGFTIVWVIYEKLKLAGIKKD</sequence>
<dbReference type="GO" id="GO:1904983">
    <property type="term" value="P:glycine import into mitochondrion"/>
    <property type="evidence" value="ECO:0007669"/>
    <property type="project" value="TreeGrafter"/>
</dbReference>
<proteinExistence type="inferred from homology"/>
<dbReference type="Gene3D" id="1.50.40.10">
    <property type="entry name" value="Mitochondrial carrier domain"/>
    <property type="match status" value="1"/>
</dbReference>
<dbReference type="InterPro" id="IPR018108">
    <property type="entry name" value="MCP_transmembrane"/>
</dbReference>
<dbReference type="GO" id="GO:0005739">
    <property type="term" value="C:mitochondrion"/>
    <property type="evidence" value="ECO:0007669"/>
    <property type="project" value="TreeGrafter"/>
</dbReference>
<comment type="caution">
    <text evidence="8">The sequence shown here is derived from an EMBL/GenBank/DDBJ whole genome shotgun (WGS) entry which is preliminary data.</text>
</comment>
<evidence type="ECO:0000256" key="5">
    <source>
        <dbReference type="ARBA" id="ARBA00023136"/>
    </source>
</evidence>
<dbReference type="OrthoDB" id="310160at2759"/>
<comment type="subcellular location">
    <subcellularLocation>
        <location evidence="1">Membrane</location>
        <topology evidence="1">Multi-pass membrane protein</topology>
    </subcellularLocation>
</comment>
<keyword evidence="4" id="KW-0677">Repeat</keyword>
<dbReference type="AlphaFoldDB" id="A0A1R2CMW7"/>
<reference evidence="8 9" key="1">
    <citation type="submission" date="2016-11" db="EMBL/GenBank/DDBJ databases">
        <title>The macronuclear genome of Stentor coeruleus: a giant cell with tiny introns.</title>
        <authorList>
            <person name="Slabodnick M."/>
            <person name="Ruby J.G."/>
            <person name="Reiff S.B."/>
            <person name="Swart E.C."/>
            <person name="Gosai S."/>
            <person name="Prabakaran S."/>
            <person name="Witkowska E."/>
            <person name="Larue G.E."/>
            <person name="Fisher S."/>
            <person name="Freeman R.M."/>
            <person name="Gunawardena J."/>
            <person name="Chu W."/>
            <person name="Stover N.A."/>
            <person name="Gregory B.D."/>
            <person name="Nowacki M."/>
            <person name="Derisi J."/>
            <person name="Roy S.W."/>
            <person name="Marshall W.F."/>
            <person name="Sood P."/>
        </authorList>
    </citation>
    <scope>NUCLEOTIDE SEQUENCE [LARGE SCALE GENOMIC DNA]</scope>
    <source>
        <strain evidence="8">WM001</strain>
    </source>
</reference>
<dbReference type="Proteomes" id="UP000187209">
    <property type="component" value="Unassembled WGS sequence"/>
</dbReference>
<evidence type="ECO:0000256" key="7">
    <source>
        <dbReference type="RuleBase" id="RU000488"/>
    </source>
</evidence>
<dbReference type="PRINTS" id="PR00926">
    <property type="entry name" value="MITOCARRIER"/>
</dbReference>
<keyword evidence="3 6" id="KW-0812">Transmembrane</keyword>
<dbReference type="SUPFAM" id="SSF103506">
    <property type="entry name" value="Mitochondrial carrier"/>
    <property type="match status" value="1"/>
</dbReference>
<dbReference type="EMBL" id="MPUH01000104">
    <property type="protein sequence ID" value="OMJ90363.1"/>
    <property type="molecule type" value="Genomic_DNA"/>
</dbReference>
<dbReference type="PANTHER" id="PTHR46181:SF3">
    <property type="entry name" value="MITOCHONDRIAL GLYCINE TRANSPORTER"/>
    <property type="match status" value="1"/>
</dbReference>
<evidence type="ECO:0000256" key="6">
    <source>
        <dbReference type="PROSITE-ProRule" id="PRU00282"/>
    </source>
</evidence>